<accession>A0A9X3CVX1</accession>
<dbReference type="EMBL" id="JAPJDA010000009">
    <property type="protein sequence ID" value="MCX2837882.1"/>
    <property type="molecule type" value="Genomic_DNA"/>
</dbReference>
<gene>
    <name evidence="1" type="ORF">OQ279_06915</name>
</gene>
<evidence type="ECO:0000313" key="2">
    <source>
        <dbReference type="Proteomes" id="UP001148482"/>
    </source>
</evidence>
<evidence type="ECO:0000313" key="1">
    <source>
        <dbReference type="EMBL" id="MCX2837882.1"/>
    </source>
</evidence>
<evidence type="ECO:0008006" key="3">
    <source>
        <dbReference type="Google" id="ProtNLM"/>
    </source>
</evidence>
<proteinExistence type="predicted"/>
<sequence length="151" mass="17867">METTLNPWIELANGENNQSFILREEQSIIRKFNTKVSSQYKIHSSIFPAPFMGNVHTAPVVVLGLNPGYDEKEEERGYYRKYENWWMQQIQHKLPCPQWPLFCLEKEYEEQSPYWGQKLKPLIALVGREKVAANLAKIQFFPYHSKKFKTL</sequence>
<name>A0A9X3CVX1_9FLAO</name>
<organism evidence="1 2">
    <name type="scientific">Salinimicrobium profundisediminis</name>
    <dbReference type="NCBI Taxonomy" id="2994553"/>
    <lineage>
        <taxon>Bacteria</taxon>
        <taxon>Pseudomonadati</taxon>
        <taxon>Bacteroidota</taxon>
        <taxon>Flavobacteriia</taxon>
        <taxon>Flavobacteriales</taxon>
        <taxon>Flavobacteriaceae</taxon>
        <taxon>Salinimicrobium</taxon>
    </lineage>
</organism>
<dbReference type="AlphaFoldDB" id="A0A9X3CVX1"/>
<keyword evidence="2" id="KW-1185">Reference proteome</keyword>
<protein>
    <recommendedName>
        <fullName evidence="3">Uracil-DNA glycosylase-like domain-containing protein</fullName>
    </recommendedName>
</protein>
<dbReference type="RefSeq" id="WP_266069132.1">
    <property type="nucleotide sequence ID" value="NZ_JAPJDA010000009.1"/>
</dbReference>
<comment type="caution">
    <text evidence="1">The sequence shown here is derived from an EMBL/GenBank/DDBJ whole genome shotgun (WGS) entry which is preliminary data.</text>
</comment>
<reference evidence="1" key="1">
    <citation type="submission" date="2022-11" db="EMBL/GenBank/DDBJ databases">
        <title>Salinimicrobium profundisediminis sp. nov., isolated from deep-sea sediment of the Mariana Trench.</title>
        <authorList>
            <person name="Fu H."/>
        </authorList>
    </citation>
    <scope>NUCLEOTIDE SEQUENCE</scope>
    <source>
        <strain evidence="1">MT39</strain>
    </source>
</reference>
<dbReference type="Proteomes" id="UP001148482">
    <property type="component" value="Unassembled WGS sequence"/>
</dbReference>